<organism evidence="2 3">
    <name type="scientific">Sporichthya brevicatena</name>
    <dbReference type="NCBI Taxonomy" id="171442"/>
    <lineage>
        <taxon>Bacteria</taxon>
        <taxon>Bacillati</taxon>
        <taxon>Actinomycetota</taxon>
        <taxon>Actinomycetes</taxon>
        <taxon>Sporichthyales</taxon>
        <taxon>Sporichthyaceae</taxon>
        <taxon>Sporichthya</taxon>
    </lineage>
</organism>
<evidence type="ECO:0000313" key="3">
    <source>
        <dbReference type="Proteomes" id="UP001500957"/>
    </source>
</evidence>
<evidence type="ECO:0000313" key="2">
    <source>
        <dbReference type="EMBL" id="GAA0636798.1"/>
    </source>
</evidence>
<sequence>MPDSATDSTTDSTTDSATERQRAGAERGDGRSRPGDFRPATPQLPREQRPGRTFRFRREGGRDGPYLFLRATAAYPSHRQGQVGKGLGKAVPTSPDMSTGIDTVVDDTTPGLVPHPAGVRNVTN</sequence>
<name>A0ABN1HBK1_9ACTN</name>
<feature type="region of interest" description="Disordered" evidence="1">
    <location>
        <begin position="1"/>
        <end position="63"/>
    </location>
</feature>
<keyword evidence="3" id="KW-1185">Reference proteome</keyword>
<feature type="compositionally biased region" description="Low complexity" evidence="1">
    <location>
        <begin position="1"/>
        <end position="16"/>
    </location>
</feature>
<protein>
    <submittedName>
        <fullName evidence="2">Uncharacterized protein</fullName>
    </submittedName>
</protein>
<feature type="compositionally biased region" description="Basic and acidic residues" evidence="1">
    <location>
        <begin position="46"/>
        <end position="62"/>
    </location>
</feature>
<proteinExistence type="predicted"/>
<comment type="caution">
    <text evidence="2">The sequence shown here is derived from an EMBL/GenBank/DDBJ whole genome shotgun (WGS) entry which is preliminary data.</text>
</comment>
<feature type="region of interest" description="Disordered" evidence="1">
    <location>
        <begin position="78"/>
        <end position="124"/>
    </location>
</feature>
<reference evidence="2 3" key="1">
    <citation type="journal article" date="2019" name="Int. J. Syst. Evol. Microbiol.">
        <title>The Global Catalogue of Microorganisms (GCM) 10K type strain sequencing project: providing services to taxonomists for standard genome sequencing and annotation.</title>
        <authorList>
            <consortium name="The Broad Institute Genomics Platform"/>
            <consortium name="The Broad Institute Genome Sequencing Center for Infectious Disease"/>
            <person name="Wu L."/>
            <person name="Ma J."/>
        </authorList>
    </citation>
    <scope>NUCLEOTIDE SEQUENCE [LARGE SCALE GENOMIC DNA]</scope>
    <source>
        <strain evidence="2 3">JCM 10671</strain>
    </source>
</reference>
<evidence type="ECO:0000256" key="1">
    <source>
        <dbReference type="SAM" id="MobiDB-lite"/>
    </source>
</evidence>
<dbReference type="Proteomes" id="UP001500957">
    <property type="component" value="Unassembled WGS sequence"/>
</dbReference>
<feature type="compositionally biased region" description="Basic and acidic residues" evidence="1">
    <location>
        <begin position="17"/>
        <end position="36"/>
    </location>
</feature>
<accession>A0ABN1HBK1</accession>
<gene>
    <name evidence="2" type="ORF">GCM10009547_46440</name>
</gene>
<dbReference type="EMBL" id="BAAAHE010000050">
    <property type="protein sequence ID" value="GAA0636798.1"/>
    <property type="molecule type" value="Genomic_DNA"/>
</dbReference>